<evidence type="ECO:0000313" key="2">
    <source>
        <dbReference type="Proteomes" id="UP000281553"/>
    </source>
</evidence>
<gene>
    <name evidence="1" type="ORF">DILT_LOCUS9834</name>
</gene>
<dbReference type="OrthoDB" id="6138683at2759"/>
<evidence type="ECO:0000313" key="1">
    <source>
        <dbReference type="EMBL" id="VDN14003.1"/>
    </source>
</evidence>
<dbReference type="AlphaFoldDB" id="A0A3P7LSR3"/>
<keyword evidence="2" id="KW-1185">Reference proteome</keyword>
<name>A0A3P7LSR3_DIBLA</name>
<proteinExistence type="predicted"/>
<dbReference type="EMBL" id="UYRU01057984">
    <property type="protein sequence ID" value="VDN14003.1"/>
    <property type="molecule type" value="Genomic_DNA"/>
</dbReference>
<sequence>MELCRAIILRNLESLIMAAALIDNWISRYVSQYMSRAFLESHLFRVMFRNELLPVIEKRNVKYSLLWTFRIIRGHSSSLKLENFFELANTTHLRGHPYKDTNERTLLDLRKYFPSQRVVRPCNLLPSETVSADTIAEFKRRLDELRKLVPRDSDVILGELQKQYKQQQQDKEQIFRKEFIKEEEQRNFLVQLRRQELMQRSRALRLAQSKIMADLE</sequence>
<organism evidence="1 2">
    <name type="scientific">Dibothriocephalus latus</name>
    <name type="common">Fish tapeworm</name>
    <name type="synonym">Diphyllobothrium latum</name>
    <dbReference type="NCBI Taxonomy" id="60516"/>
    <lineage>
        <taxon>Eukaryota</taxon>
        <taxon>Metazoa</taxon>
        <taxon>Spiralia</taxon>
        <taxon>Lophotrochozoa</taxon>
        <taxon>Platyhelminthes</taxon>
        <taxon>Cestoda</taxon>
        <taxon>Eucestoda</taxon>
        <taxon>Diphyllobothriidea</taxon>
        <taxon>Diphyllobothriidae</taxon>
        <taxon>Dibothriocephalus</taxon>
    </lineage>
</organism>
<dbReference type="Proteomes" id="UP000281553">
    <property type="component" value="Unassembled WGS sequence"/>
</dbReference>
<reference evidence="1 2" key="1">
    <citation type="submission" date="2018-11" db="EMBL/GenBank/DDBJ databases">
        <authorList>
            <consortium name="Pathogen Informatics"/>
        </authorList>
    </citation>
    <scope>NUCLEOTIDE SEQUENCE [LARGE SCALE GENOMIC DNA]</scope>
</reference>
<accession>A0A3P7LSR3</accession>
<protein>
    <submittedName>
        <fullName evidence="1">Uncharacterized protein</fullName>
    </submittedName>
</protein>